<reference evidence="2 3" key="2">
    <citation type="journal article" date="2023" name="Mol. Biol. Evol.">
        <title>Genomics of Secondarily Temperate Adaptation in the Only Non-Antarctic Icefish.</title>
        <authorList>
            <person name="Rivera-Colon A.G."/>
            <person name="Rayamajhi N."/>
            <person name="Minhas B.F."/>
            <person name="Madrigal G."/>
            <person name="Bilyk K.T."/>
            <person name="Yoon V."/>
            <person name="Hune M."/>
            <person name="Gregory S."/>
            <person name="Cheng C.H.C."/>
            <person name="Catchen J.M."/>
        </authorList>
    </citation>
    <scope>NUCLEOTIDE SEQUENCE [LARGE SCALE GENOMIC DNA]</scope>
    <source>
        <strain evidence="2">JMC-PN-2008</strain>
    </source>
</reference>
<evidence type="ECO:0000256" key="1">
    <source>
        <dbReference type="SAM" id="MobiDB-lite"/>
    </source>
</evidence>
<dbReference type="EMBL" id="JAUZQC010000008">
    <property type="protein sequence ID" value="KAK5867085.1"/>
    <property type="molecule type" value="Genomic_DNA"/>
</dbReference>
<gene>
    <name evidence="2" type="ORF">PBY51_011604</name>
</gene>
<evidence type="ECO:0000313" key="3">
    <source>
        <dbReference type="Proteomes" id="UP001346869"/>
    </source>
</evidence>
<comment type="caution">
    <text evidence="2">The sequence shown here is derived from an EMBL/GenBank/DDBJ whole genome shotgun (WGS) entry which is preliminary data.</text>
</comment>
<sequence>MLRREETEVLRKSSAPQAVRPTSGTATQLRTDSCRHPVWMNSWPGCLGEKEGEKGRKRYQDREKEDGKR</sequence>
<dbReference type="Proteomes" id="UP001346869">
    <property type="component" value="Unassembled WGS sequence"/>
</dbReference>
<feature type="compositionally biased region" description="Basic and acidic residues" evidence="1">
    <location>
        <begin position="1"/>
        <end position="11"/>
    </location>
</feature>
<feature type="compositionally biased region" description="Polar residues" evidence="1">
    <location>
        <begin position="14"/>
        <end position="28"/>
    </location>
</feature>
<reference evidence="2 3" key="1">
    <citation type="journal article" date="2023" name="Genes (Basel)">
        <title>Chromosome-Level Genome Assembly and Circadian Gene Repertoire of the Patagonia Blennie Eleginops maclovinus-The Closest Ancestral Proxy of Antarctic Cryonotothenioids.</title>
        <authorList>
            <person name="Cheng C.C."/>
            <person name="Rivera-Colon A.G."/>
            <person name="Minhas B.F."/>
            <person name="Wilson L."/>
            <person name="Rayamajhi N."/>
            <person name="Vargas-Chacoff L."/>
            <person name="Catchen J.M."/>
        </authorList>
    </citation>
    <scope>NUCLEOTIDE SEQUENCE [LARGE SCALE GENOMIC DNA]</scope>
    <source>
        <strain evidence="2">JMC-PN-2008</strain>
    </source>
</reference>
<accession>A0AAN7XW61</accession>
<name>A0AAN7XW61_ELEMC</name>
<feature type="region of interest" description="Disordered" evidence="1">
    <location>
        <begin position="1"/>
        <end position="28"/>
    </location>
</feature>
<protein>
    <submittedName>
        <fullName evidence="2">Uncharacterized protein</fullName>
    </submittedName>
</protein>
<dbReference type="AlphaFoldDB" id="A0AAN7XW61"/>
<proteinExistence type="predicted"/>
<evidence type="ECO:0000313" key="2">
    <source>
        <dbReference type="EMBL" id="KAK5867085.1"/>
    </source>
</evidence>
<organism evidence="2 3">
    <name type="scientific">Eleginops maclovinus</name>
    <name type="common">Patagonian blennie</name>
    <name type="synonym">Eleginus maclovinus</name>
    <dbReference type="NCBI Taxonomy" id="56733"/>
    <lineage>
        <taxon>Eukaryota</taxon>
        <taxon>Metazoa</taxon>
        <taxon>Chordata</taxon>
        <taxon>Craniata</taxon>
        <taxon>Vertebrata</taxon>
        <taxon>Euteleostomi</taxon>
        <taxon>Actinopterygii</taxon>
        <taxon>Neopterygii</taxon>
        <taxon>Teleostei</taxon>
        <taxon>Neoteleostei</taxon>
        <taxon>Acanthomorphata</taxon>
        <taxon>Eupercaria</taxon>
        <taxon>Perciformes</taxon>
        <taxon>Notothenioidei</taxon>
        <taxon>Eleginopidae</taxon>
        <taxon>Eleginops</taxon>
    </lineage>
</organism>
<keyword evidence="3" id="KW-1185">Reference proteome</keyword>
<feature type="region of interest" description="Disordered" evidence="1">
    <location>
        <begin position="45"/>
        <end position="69"/>
    </location>
</feature>
<feature type="compositionally biased region" description="Basic and acidic residues" evidence="1">
    <location>
        <begin position="48"/>
        <end position="69"/>
    </location>
</feature>